<dbReference type="Proteomes" id="UP001296967">
    <property type="component" value="Unassembled WGS sequence"/>
</dbReference>
<dbReference type="RefSeq" id="WP_201246282.1">
    <property type="nucleotide sequence ID" value="NZ_NHSF01000065.1"/>
</dbReference>
<name>A0AAJ0UH88_HALSE</name>
<dbReference type="AlphaFoldDB" id="A0AAJ0UH88"/>
<accession>A0AAJ0UH88</accession>
<keyword evidence="2" id="KW-1185">Reference proteome</keyword>
<sequence length="86" mass="9126">MTYDPADYAVLNGPVETLEVIDLKLIRQAFAEAKRESTEAGCAQAFIASLSALLLMSGDLELGNEIGALIGLRQLDAEALECLIAS</sequence>
<gene>
    <name evidence="1" type="ORF">CCR82_13190</name>
</gene>
<reference evidence="1" key="2">
    <citation type="journal article" date="2020" name="Microorganisms">
        <title>Osmotic Adaptation and Compatible Solute Biosynthesis of Phototrophic Bacteria as Revealed from Genome Analyses.</title>
        <authorList>
            <person name="Imhoff J.F."/>
            <person name="Rahn T."/>
            <person name="Kunzel S."/>
            <person name="Keller A."/>
            <person name="Neulinger S.C."/>
        </authorList>
    </citation>
    <scope>NUCLEOTIDE SEQUENCE</scope>
    <source>
        <strain evidence="1">DSM 4395</strain>
    </source>
</reference>
<evidence type="ECO:0000313" key="1">
    <source>
        <dbReference type="EMBL" id="MBK5931443.1"/>
    </source>
</evidence>
<proteinExistence type="predicted"/>
<protein>
    <submittedName>
        <fullName evidence="1">Uncharacterized protein</fullName>
    </submittedName>
</protein>
<evidence type="ECO:0000313" key="2">
    <source>
        <dbReference type="Proteomes" id="UP001296967"/>
    </source>
</evidence>
<dbReference type="EMBL" id="NHSF01000065">
    <property type="protein sequence ID" value="MBK5931443.1"/>
    <property type="molecule type" value="Genomic_DNA"/>
</dbReference>
<reference evidence="1" key="1">
    <citation type="submission" date="2017-05" db="EMBL/GenBank/DDBJ databases">
        <authorList>
            <person name="Imhoff J.F."/>
            <person name="Rahn T."/>
            <person name="Kuenzel S."/>
            <person name="Neulinger S.C."/>
        </authorList>
    </citation>
    <scope>NUCLEOTIDE SEQUENCE</scope>
    <source>
        <strain evidence="1">DSM 4395</strain>
    </source>
</reference>
<comment type="caution">
    <text evidence="1">The sequence shown here is derived from an EMBL/GenBank/DDBJ whole genome shotgun (WGS) entry which is preliminary data.</text>
</comment>
<organism evidence="1 2">
    <name type="scientific">Halochromatium salexigens</name>
    <name type="common">Chromatium salexigens</name>
    <dbReference type="NCBI Taxonomy" id="49447"/>
    <lineage>
        <taxon>Bacteria</taxon>
        <taxon>Pseudomonadati</taxon>
        <taxon>Pseudomonadota</taxon>
        <taxon>Gammaproteobacteria</taxon>
        <taxon>Chromatiales</taxon>
        <taxon>Chromatiaceae</taxon>
        <taxon>Halochromatium</taxon>
    </lineage>
</organism>